<name>A0A7C9P985_9PROT</name>
<protein>
    <submittedName>
        <fullName evidence="4">ROK family protein</fullName>
    </submittedName>
</protein>
<dbReference type="GO" id="GO:0006096">
    <property type="term" value="P:glycolytic process"/>
    <property type="evidence" value="ECO:0007669"/>
    <property type="project" value="InterPro"/>
</dbReference>
<dbReference type="PANTHER" id="PTHR47363">
    <property type="entry name" value="GLUCOKINASE"/>
    <property type="match status" value="1"/>
</dbReference>
<dbReference type="EMBL" id="JAAFGW010000212">
    <property type="protein sequence ID" value="NDP49118.1"/>
    <property type="molecule type" value="Genomic_DNA"/>
</dbReference>
<evidence type="ECO:0000256" key="3">
    <source>
        <dbReference type="RuleBase" id="RU004046"/>
    </source>
</evidence>
<organism evidence="4 5">
    <name type="scientific">Sulfuriferula multivorans</name>
    <dbReference type="NCBI Taxonomy" id="1559896"/>
    <lineage>
        <taxon>Bacteria</taxon>
        <taxon>Pseudomonadati</taxon>
        <taxon>Pseudomonadota</taxon>
        <taxon>Betaproteobacteria</taxon>
        <taxon>Nitrosomonadales</taxon>
        <taxon>Sulfuricellaceae</taxon>
        <taxon>Sulfuriferula</taxon>
    </lineage>
</organism>
<reference evidence="4 5" key="1">
    <citation type="submission" date="2019-09" db="EMBL/GenBank/DDBJ databases">
        <title>H2 Metabolism Revealed by Metagenomic Analysis in Subglacial Sediment of East Antarctica.</title>
        <authorList>
            <person name="Yang Z."/>
            <person name="Zhang Y."/>
            <person name="Lv Y."/>
            <person name="Yan W."/>
            <person name="Xiao X."/>
            <person name="Sun B."/>
            <person name="Ma H."/>
        </authorList>
    </citation>
    <scope>NUCLEOTIDE SEQUENCE [LARGE SCALE GENOMIC DNA]</scope>
    <source>
        <strain evidence="4">Bin2_2</strain>
    </source>
</reference>
<dbReference type="SUPFAM" id="SSF53067">
    <property type="entry name" value="Actin-like ATPase domain"/>
    <property type="match status" value="1"/>
</dbReference>
<dbReference type="CDD" id="cd24008">
    <property type="entry name" value="ASKHA_NBD_GLK"/>
    <property type="match status" value="1"/>
</dbReference>
<dbReference type="Gene3D" id="3.40.367.20">
    <property type="match status" value="1"/>
</dbReference>
<evidence type="ECO:0000256" key="1">
    <source>
        <dbReference type="ARBA" id="ARBA00022679"/>
    </source>
</evidence>
<comment type="caution">
    <text evidence="4">The sequence shown here is derived from an EMBL/GenBank/DDBJ whole genome shotgun (WGS) entry which is preliminary data.</text>
</comment>
<evidence type="ECO:0000313" key="4">
    <source>
        <dbReference type="EMBL" id="NDP49118.1"/>
    </source>
</evidence>
<keyword evidence="2" id="KW-0418">Kinase</keyword>
<dbReference type="PANTHER" id="PTHR47363:SF1">
    <property type="entry name" value="GLUCOKINASE"/>
    <property type="match status" value="1"/>
</dbReference>
<dbReference type="InterPro" id="IPR043129">
    <property type="entry name" value="ATPase_NBD"/>
</dbReference>
<dbReference type="GO" id="GO:0004340">
    <property type="term" value="F:glucokinase activity"/>
    <property type="evidence" value="ECO:0007669"/>
    <property type="project" value="InterPro"/>
</dbReference>
<comment type="similarity">
    <text evidence="3">Belongs to the bacterial glucokinase family.</text>
</comment>
<proteinExistence type="inferred from homology"/>
<accession>A0A7C9P985</accession>
<evidence type="ECO:0000256" key="2">
    <source>
        <dbReference type="ARBA" id="ARBA00022777"/>
    </source>
</evidence>
<dbReference type="GO" id="GO:0005536">
    <property type="term" value="F:D-glucose binding"/>
    <property type="evidence" value="ECO:0007669"/>
    <property type="project" value="InterPro"/>
</dbReference>
<dbReference type="Pfam" id="PF02685">
    <property type="entry name" value="Glucokinase"/>
    <property type="match status" value="1"/>
</dbReference>
<dbReference type="Proteomes" id="UP000483432">
    <property type="component" value="Unassembled WGS sequence"/>
</dbReference>
<dbReference type="GO" id="GO:0005524">
    <property type="term" value="F:ATP binding"/>
    <property type="evidence" value="ECO:0007669"/>
    <property type="project" value="InterPro"/>
</dbReference>
<evidence type="ECO:0000313" key="5">
    <source>
        <dbReference type="Proteomes" id="UP000483432"/>
    </source>
</evidence>
<gene>
    <name evidence="4" type="ORF">GZ085_12180</name>
</gene>
<dbReference type="InterPro" id="IPR003836">
    <property type="entry name" value="Glucokinase"/>
</dbReference>
<sequence length="323" mass="34297">MELIAGDIGGTKSWLAWVTSTAEGKEQLRFEKVYASADFVSADALLKQFIKEAQTGVEPDALWLALPGALNEQRTNLTNLEWTLDAAELQQATGISTVRFINDFQAAAAGVATLTTHDTIVLNPHAAESGGVRAITGAGTGLGLAFMMTDATGRYQSYATEGGHIDFAPGNAQQMRLLEHLGATYGHVSWERAVSGSAMNDLYRFSCIEQGQALPDVAVEGAALVALAEAGNKMAEATLDLFIDLYGAWVGNVALLYQPRGGLFIAGGVAGHLQARMQSPRFMAAATGKGRMRSVVERTPIFLITCNRMGVQGVIASARTNQT</sequence>
<dbReference type="Gene3D" id="3.30.420.40">
    <property type="match status" value="1"/>
</dbReference>
<dbReference type="AlphaFoldDB" id="A0A7C9P985"/>
<keyword evidence="1" id="KW-0808">Transferase</keyword>